<gene>
    <name evidence="1" type="ORF">UFOVP117_108</name>
</gene>
<name>A0A6J5L988_9CAUD</name>
<evidence type="ECO:0000313" key="1">
    <source>
        <dbReference type="EMBL" id="CAB4129806.1"/>
    </source>
</evidence>
<accession>A0A6J5L988</accession>
<organism evidence="1">
    <name type="scientific">uncultured Caudovirales phage</name>
    <dbReference type="NCBI Taxonomy" id="2100421"/>
    <lineage>
        <taxon>Viruses</taxon>
        <taxon>Duplodnaviria</taxon>
        <taxon>Heunggongvirae</taxon>
        <taxon>Uroviricota</taxon>
        <taxon>Caudoviricetes</taxon>
        <taxon>Peduoviridae</taxon>
        <taxon>Maltschvirus</taxon>
        <taxon>Maltschvirus maltsch</taxon>
    </lineage>
</organism>
<sequence length="50" mass="6001">MGRPKKEDKDKKVKYGISIDKYLFEKIKQENISVSKFIQNLVKEYYGKNM</sequence>
<reference evidence="1" key="1">
    <citation type="submission" date="2020-04" db="EMBL/GenBank/DDBJ databases">
        <authorList>
            <person name="Chiriac C."/>
            <person name="Salcher M."/>
            <person name="Ghai R."/>
            <person name="Kavagutti S V."/>
        </authorList>
    </citation>
    <scope>NUCLEOTIDE SEQUENCE</scope>
</reference>
<proteinExistence type="predicted"/>
<dbReference type="EMBL" id="LR796235">
    <property type="protein sequence ID" value="CAB4129806.1"/>
    <property type="molecule type" value="Genomic_DNA"/>
</dbReference>
<protein>
    <submittedName>
        <fullName evidence="1">Uncharacterized protein</fullName>
    </submittedName>
</protein>